<keyword evidence="8" id="KW-0443">Lipid metabolism</keyword>
<proteinExistence type="inferred from homology"/>
<comment type="catalytic activity">
    <reaction evidence="11">
        <text>(3Z)-decenoyl-CoA = (2E)-decenoyl-CoA</text>
        <dbReference type="Rhea" id="RHEA:77195"/>
        <dbReference type="ChEBI" id="CHEBI:61406"/>
        <dbReference type="ChEBI" id="CHEBI:195601"/>
    </reaction>
    <physiologicalReaction direction="left-to-right" evidence="11">
        <dbReference type="Rhea" id="RHEA:77196"/>
    </physiologicalReaction>
</comment>
<evidence type="ECO:0000256" key="16">
    <source>
        <dbReference type="ARBA" id="ARBA00068317"/>
    </source>
</evidence>
<evidence type="ECO:0000256" key="15">
    <source>
        <dbReference type="ARBA" id="ARBA00056147"/>
    </source>
</evidence>
<keyword evidence="10" id="KW-0413">Isomerase</keyword>
<sequence>MLRNLRSFQALKRCKSTSAAPRVQVKDEKATPIVAVDSSLVTVERREGYAVVRMNRAPVNSLNLEMFKALEKTVADLEKDKAIKGLILASTNPKVFSAGLDIMEMYQPKTHRLREFWAAFQEFYLRFYTTPLATVAAIEGHAPAGGCFLAMCCDARVMATGKPVIGLNETKLGIVAPFWMKDVMQNTIGHRETEKMLGLGLQVDALTAKKIGLVDEAVEVEQVFPLAEKMLQEWLAIPGHARKATKHLMRNETAERLRRDLKGDTDHFVDFAETDRVQNALGAYIAALKKPKA</sequence>
<dbReference type="GO" id="GO:0005759">
    <property type="term" value="C:mitochondrial matrix"/>
    <property type="evidence" value="ECO:0007669"/>
    <property type="project" value="UniProtKB-SubCell"/>
</dbReference>
<dbReference type="Gene3D" id="6.10.250.170">
    <property type="match status" value="1"/>
</dbReference>
<dbReference type="Gene3D" id="3.90.226.10">
    <property type="entry name" value="2-enoyl-CoA Hydratase, Chain A, domain 1"/>
    <property type="match status" value="1"/>
</dbReference>
<dbReference type="VEuPathDB" id="FungiDB:AeMF1_003103"/>
<keyword evidence="9" id="KW-0496">Mitochondrion</keyword>
<comment type="catalytic activity">
    <reaction evidence="12">
        <text>(2E)-tetradecenoyl-CoA = (3Z)-tetradecenoyl-CoA</text>
        <dbReference type="Rhea" id="RHEA:29847"/>
        <dbReference type="ChEBI" id="CHEBI:61405"/>
        <dbReference type="ChEBI" id="CHEBI:61968"/>
    </reaction>
    <physiologicalReaction direction="right-to-left" evidence="12">
        <dbReference type="Rhea" id="RHEA:29849"/>
    </physiologicalReaction>
</comment>
<dbReference type="InterPro" id="IPR029045">
    <property type="entry name" value="ClpP/crotonase-like_dom_sf"/>
</dbReference>
<dbReference type="FunFam" id="3.90.226.10:FF:000034">
    <property type="entry name" value="Enoyl-CoA delta isomerase 1"/>
    <property type="match status" value="1"/>
</dbReference>
<organism evidence="19 20">
    <name type="scientific">Aphanomyces euteiches</name>
    <dbReference type="NCBI Taxonomy" id="100861"/>
    <lineage>
        <taxon>Eukaryota</taxon>
        <taxon>Sar</taxon>
        <taxon>Stramenopiles</taxon>
        <taxon>Oomycota</taxon>
        <taxon>Saprolegniomycetes</taxon>
        <taxon>Saprolegniales</taxon>
        <taxon>Verrucalvaceae</taxon>
        <taxon>Aphanomyces</taxon>
    </lineage>
</organism>
<evidence type="ECO:0000313" key="19">
    <source>
        <dbReference type="EMBL" id="KAF0733587.1"/>
    </source>
</evidence>
<reference evidence="19 20" key="1">
    <citation type="submission" date="2019-07" db="EMBL/GenBank/DDBJ databases">
        <title>Genomics analysis of Aphanomyces spp. identifies a new class of oomycete effector associated with host adaptation.</title>
        <authorList>
            <person name="Gaulin E."/>
        </authorList>
    </citation>
    <scope>NUCLEOTIDE SEQUENCE [LARGE SCALE GENOMIC DNA]</scope>
    <source>
        <strain evidence="19 20">ATCC 201684</strain>
    </source>
</reference>
<evidence type="ECO:0000256" key="10">
    <source>
        <dbReference type="ARBA" id="ARBA00023235"/>
    </source>
</evidence>
<comment type="subunit">
    <text evidence="4">Homotrimer.</text>
</comment>
<comment type="caution">
    <text evidence="19">The sequence shown here is derived from an EMBL/GenBank/DDBJ whole genome shotgun (WGS) entry which is preliminary data.</text>
</comment>
<evidence type="ECO:0000256" key="1">
    <source>
        <dbReference type="ARBA" id="ARBA00004305"/>
    </source>
</evidence>
<evidence type="ECO:0000256" key="11">
    <source>
        <dbReference type="ARBA" id="ARBA00050938"/>
    </source>
</evidence>
<comment type="catalytic activity">
    <reaction evidence="13">
        <text>(3Z)-dodecenoyl-CoA = (2E)-dodecenoyl-CoA</text>
        <dbReference type="Rhea" id="RHEA:23716"/>
        <dbReference type="ChEBI" id="CHEBI:57330"/>
        <dbReference type="ChEBI" id="CHEBI:58543"/>
        <dbReference type="EC" id="5.3.3.8"/>
    </reaction>
    <physiologicalReaction direction="left-to-right" evidence="13">
        <dbReference type="Rhea" id="RHEA:23717"/>
    </physiologicalReaction>
</comment>
<dbReference type="Pfam" id="PF00378">
    <property type="entry name" value="ECH_1"/>
    <property type="match status" value="1"/>
</dbReference>
<dbReference type="SUPFAM" id="SSF52096">
    <property type="entry name" value="ClpP/crotonase"/>
    <property type="match status" value="1"/>
</dbReference>
<evidence type="ECO:0000256" key="4">
    <source>
        <dbReference type="ARBA" id="ARBA00011233"/>
    </source>
</evidence>
<keyword evidence="20" id="KW-1185">Reference proteome</keyword>
<evidence type="ECO:0000256" key="13">
    <source>
        <dbReference type="ARBA" id="ARBA00052376"/>
    </source>
</evidence>
<evidence type="ECO:0000256" key="7">
    <source>
        <dbReference type="ARBA" id="ARBA00022990"/>
    </source>
</evidence>
<name>A0A6G0X1D2_9STRA</name>
<evidence type="ECO:0000256" key="2">
    <source>
        <dbReference type="ARBA" id="ARBA00005005"/>
    </source>
</evidence>
<dbReference type="PROSITE" id="PS00166">
    <property type="entry name" value="ENOYL_COA_HYDRATASE"/>
    <property type="match status" value="1"/>
</dbReference>
<dbReference type="GO" id="GO:0006635">
    <property type="term" value="P:fatty acid beta-oxidation"/>
    <property type="evidence" value="ECO:0007669"/>
    <property type="project" value="TreeGrafter"/>
</dbReference>
<comment type="subcellular location">
    <subcellularLocation>
        <location evidence="1">Mitochondrion matrix</location>
    </subcellularLocation>
</comment>
<keyword evidence="5" id="KW-0276">Fatty acid metabolism</keyword>
<evidence type="ECO:0000256" key="18">
    <source>
        <dbReference type="RuleBase" id="RU003707"/>
    </source>
</evidence>
<dbReference type="InterPro" id="IPR001753">
    <property type="entry name" value="Enoyl-CoA_hydra/iso"/>
</dbReference>
<dbReference type="InterPro" id="IPR018376">
    <property type="entry name" value="Enoyl-CoA_hyd/isom_CS"/>
</dbReference>
<comment type="function">
    <text evidence="15">Key enzyme of fatty acid beta-oxidation. Able to isomerize both 3-cis (3Z) and 3-trans (3E) double bonds into the 2-trans (2E) form in a range of enoyl-CoA species, with a preference for (3Z)-enoyl-CoAs over (3E)-enoyl-CoAs. The catalytic efficiency of this enzyme is not affected by the fatty acyl chain length.</text>
</comment>
<protein>
    <recommendedName>
        <fullName evidence="16">Enoyl-CoA delta isomerase 1, mitochondrial</fullName>
    </recommendedName>
    <alternativeName>
        <fullName evidence="17">3,2-trans-enoyl-CoA isomerase</fullName>
    </alternativeName>
</protein>
<dbReference type="CDD" id="cd06558">
    <property type="entry name" value="crotonase-like"/>
    <property type="match status" value="1"/>
</dbReference>
<evidence type="ECO:0000256" key="3">
    <source>
        <dbReference type="ARBA" id="ARBA00005254"/>
    </source>
</evidence>
<dbReference type="PANTHER" id="PTHR11941:SF45">
    <property type="entry name" value="ENOYL-COA DELTA ISOMERASE 1, MITOCHONDRIAL"/>
    <property type="match status" value="1"/>
</dbReference>
<dbReference type="EMBL" id="VJMJ01000121">
    <property type="protein sequence ID" value="KAF0733587.1"/>
    <property type="molecule type" value="Genomic_DNA"/>
</dbReference>
<dbReference type="AlphaFoldDB" id="A0A6G0X1D2"/>
<comment type="catalytic activity">
    <reaction evidence="14">
        <text>(3Z)-octenoyl-CoA = (2E)-octenoyl-CoA</text>
        <dbReference type="Rhea" id="RHEA:46044"/>
        <dbReference type="ChEBI" id="CHEBI:62242"/>
        <dbReference type="ChEBI" id="CHEBI:85640"/>
    </reaction>
    <physiologicalReaction direction="left-to-right" evidence="14">
        <dbReference type="Rhea" id="RHEA:46045"/>
    </physiologicalReaction>
</comment>
<evidence type="ECO:0000256" key="8">
    <source>
        <dbReference type="ARBA" id="ARBA00023098"/>
    </source>
</evidence>
<accession>A0A6G0X1D2</accession>
<gene>
    <name evidence="19" type="ORF">Ae201684_009522</name>
</gene>
<evidence type="ECO:0000256" key="12">
    <source>
        <dbReference type="ARBA" id="ARBA00051293"/>
    </source>
</evidence>
<keyword evidence="7" id="KW-0007">Acetylation</keyword>
<dbReference type="Proteomes" id="UP000481153">
    <property type="component" value="Unassembled WGS sequence"/>
</dbReference>
<evidence type="ECO:0000256" key="14">
    <source>
        <dbReference type="ARBA" id="ARBA00052542"/>
    </source>
</evidence>
<dbReference type="GO" id="GO:0004165">
    <property type="term" value="F:delta(3)-delta(2)-enoyl-CoA isomerase activity"/>
    <property type="evidence" value="ECO:0007669"/>
    <property type="project" value="UniProtKB-EC"/>
</dbReference>
<keyword evidence="6" id="KW-0809">Transit peptide</keyword>
<evidence type="ECO:0000256" key="6">
    <source>
        <dbReference type="ARBA" id="ARBA00022946"/>
    </source>
</evidence>
<comment type="similarity">
    <text evidence="3 18">Belongs to the enoyl-CoA hydratase/isomerase family.</text>
</comment>
<evidence type="ECO:0000256" key="9">
    <source>
        <dbReference type="ARBA" id="ARBA00023128"/>
    </source>
</evidence>
<dbReference type="PANTHER" id="PTHR11941">
    <property type="entry name" value="ENOYL-COA HYDRATASE-RELATED"/>
    <property type="match status" value="1"/>
</dbReference>
<evidence type="ECO:0000256" key="5">
    <source>
        <dbReference type="ARBA" id="ARBA00022832"/>
    </source>
</evidence>
<comment type="pathway">
    <text evidence="2">Lipid metabolism; fatty acid beta-oxidation.</text>
</comment>
<evidence type="ECO:0000256" key="17">
    <source>
        <dbReference type="ARBA" id="ARBA00083575"/>
    </source>
</evidence>
<evidence type="ECO:0000313" key="20">
    <source>
        <dbReference type="Proteomes" id="UP000481153"/>
    </source>
</evidence>